<keyword evidence="3" id="KW-0378">Hydrolase</keyword>
<keyword evidence="4" id="KW-0460">Magnesium</keyword>
<dbReference type="CDD" id="cd09874">
    <property type="entry name" value="PIN_MT3492-like"/>
    <property type="match status" value="1"/>
</dbReference>
<dbReference type="RefSeq" id="WP_169394629.1">
    <property type="nucleotide sequence ID" value="NZ_BAAAJH010000017.1"/>
</dbReference>
<evidence type="ECO:0000256" key="1">
    <source>
        <dbReference type="ARBA" id="ARBA00022722"/>
    </source>
</evidence>
<name>A0ABX1R867_9PSEU</name>
<dbReference type="Pfam" id="PF01850">
    <property type="entry name" value="PIN"/>
    <property type="match status" value="1"/>
</dbReference>
<keyword evidence="2" id="KW-0479">Metal-binding</keyword>
<reference evidence="6 7" key="1">
    <citation type="submission" date="2020-04" db="EMBL/GenBank/DDBJ databases">
        <authorList>
            <person name="Klaysubun C."/>
            <person name="Duangmal K."/>
            <person name="Lipun K."/>
        </authorList>
    </citation>
    <scope>NUCLEOTIDE SEQUENCE [LARGE SCALE GENOMIC DNA]</scope>
    <source>
        <strain evidence="6 7">JCM 11839</strain>
    </source>
</reference>
<keyword evidence="7" id="KW-1185">Reference proteome</keyword>
<dbReference type="Proteomes" id="UP001296706">
    <property type="component" value="Unassembled WGS sequence"/>
</dbReference>
<evidence type="ECO:0000313" key="6">
    <source>
        <dbReference type="EMBL" id="NMH76557.1"/>
    </source>
</evidence>
<evidence type="ECO:0000256" key="2">
    <source>
        <dbReference type="ARBA" id="ARBA00022723"/>
    </source>
</evidence>
<evidence type="ECO:0000313" key="7">
    <source>
        <dbReference type="Proteomes" id="UP001296706"/>
    </source>
</evidence>
<comment type="caution">
    <text evidence="6">The sequence shown here is derived from an EMBL/GenBank/DDBJ whole genome shotgun (WGS) entry which is preliminary data.</text>
</comment>
<evidence type="ECO:0000259" key="5">
    <source>
        <dbReference type="Pfam" id="PF01850"/>
    </source>
</evidence>
<dbReference type="Gene3D" id="3.40.50.1010">
    <property type="entry name" value="5'-nuclease"/>
    <property type="match status" value="1"/>
</dbReference>
<gene>
    <name evidence="6" type="ORF">HF577_05490</name>
</gene>
<evidence type="ECO:0000256" key="3">
    <source>
        <dbReference type="ARBA" id="ARBA00022801"/>
    </source>
</evidence>
<dbReference type="SUPFAM" id="SSF88723">
    <property type="entry name" value="PIN domain-like"/>
    <property type="match status" value="1"/>
</dbReference>
<organism evidence="6 7">
    <name type="scientific">Pseudonocardia xinjiangensis</name>
    <dbReference type="NCBI Taxonomy" id="75289"/>
    <lineage>
        <taxon>Bacteria</taxon>
        <taxon>Bacillati</taxon>
        <taxon>Actinomycetota</taxon>
        <taxon>Actinomycetes</taxon>
        <taxon>Pseudonocardiales</taxon>
        <taxon>Pseudonocardiaceae</taxon>
        <taxon>Pseudonocardia</taxon>
    </lineage>
</organism>
<dbReference type="InterPro" id="IPR029060">
    <property type="entry name" value="PIN-like_dom_sf"/>
</dbReference>
<sequence>MIVYIETSAAAKLLVEEEASARLAEHLDALPEAPVSCLVLETELRRLAVRVELPQTAVTALLERFDLLETDRSLYREAGLLPGRHLRSLDALHVAAALRLNADVMLSYDSRQIAAADAVGLPTAAV</sequence>
<proteinExistence type="predicted"/>
<evidence type="ECO:0000256" key="4">
    <source>
        <dbReference type="ARBA" id="ARBA00022842"/>
    </source>
</evidence>
<protein>
    <submittedName>
        <fullName evidence="6">Type II toxin-antitoxin system VapC family toxin</fullName>
    </submittedName>
</protein>
<accession>A0ABX1R867</accession>
<keyword evidence="1" id="KW-0540">Nuclease</keyword>
<dbReference type="EMBL" id="JAAXKY010000010">
    <property type="protein sequence ID" value="NMH76557.1"/>
    <property type="molecule type" value="Genomic_DNA"/>
</dbReference>
<feature type="domain" description="PIN" evidence="5">
    <location>
        <begin position="3"/>
        <end position="116"/>
    </location>
</feature>
<dbReference type="InterPro" id="IPR002716">
    <property type="entry name" value="PIN_dom"/>
</dbReference>